<keyword evidence="2" id="KW-0963">Cytoplasm</keyword>
<dbReference type="SUPFAM" id="SSF46785">
    <property type="entry name" value="Winged helix' DNA-binding domain"/>
    <property type="match status" value="1"/>
</dbReference>
<dbReference type="Proteomes" id="UP001269144">
    <property type="component" value="Unassembled WGS sequence"/>
</dbReference>
<proteinExistence type="predicted"/>
<gene>
    <name evidence="7" type="ORF">RGQ15_03060</name>
</gene>
<dbReference type="InterPro" id="IPR036388">
    <property type="entry name" value="WH-like_DNA-bd_sf"/>
</dbReference>
<keyword evidence="5" id="KW-0804">Transcription</keyword>
<keyword evidence="3" id="KW-0805">Transcription regulation</keyword>
<dbReference type="Gene3D" id="1.10.10.10">
    <property type="entry name" value="Winged helix-like DNA-binding domain superfamily/Winged helix DNA-binding domain"/>
    <property type="match status" value="1"/>
</dbReference>
<dbReference type="InterPro" id="IPR039422">
    <property type="entry name" value="MarR/SlyA-like"/>
</dbReference>
<dbReference type="RefSeq" id="WP_311158745.1">
    <property type="nucleotide sequence ID" value="NZ_JAVQLW010000001.1"/>
</dbReference>
<evidence type="ECO:0000256" key="4">
    <source>
        <dbReference type="ARBA" id="ARBA00023125"/>
    </source>
</evidence>
<comment type="subcellular location">
    <subcellularLocation>
        <location evidence="1">Cytoplasm</location>
    </subcellularLocation>
</comment>
<dbReference type="PANTHER" id="PTHR33164:SF5">
    <property type="entry name" value="ORGANIC HYDROPEROXIDE RESISTANCE TRANSCRIPTIONAL REGULATOR"/>
    <property type="match status" value="1"/>
</dbReference>
<comment type="caution">
    <text evidence="7">The sequence shown here is derived from an EMBL/GenBank/DDBJ whole genome shotgun (WGS) entry which is preliminary data.</text>
</comment>
<feature type="domain" description="HTH marR-type" evidence="6">
    <location>
        <begin position="15"/>
        <end position="152"/>
    </location>
</feature>
<sequence>MPCPPSPEAEIPGLDDQLCFATYSAGLAFNRVYRHQLDRLGLTFPQYLVMLALWDRDGVTIGQLGEKLFLETNTLTPMLKRLESMGLLSRQRDSADERRVLISLTDKGRDMHSGVGEIMRCVAEAAGFPRDKLTSLTRDMQLLRQHLNDYAAKASR</sequence>
<keyword evidence="4" id="KW-0238">DNA-binding</keyword>
<evidence type="ECO:0000256" key="2">
    <source>
        <dbReference type="ARBA" id="ARBA00022490"/>
    </source>
</evidence>
<evidence type="ECO:0000256" key="5">
    <source>
        <dbReference type="ARBA" id="ARBA00023163"/>
    </source>
</evidence>
<dbReference type="SMART" id="SM00347">
    <property type="entry name" value="HTH_MARR"/>
    <property type="match status" value="1"/>
</dbReference>
<dbReference type="Pfam" id="PF22381">
    <property type="entry name" value="Staph_reg_Sar_Rot"/>
    <property type="match status" value="1"/>
</dbReference>
<accession>A0ABU2HNE1</accession>
<dbReference type="PRINTS" id="PR00598">
    <property type="entry name" value="HTHMARR"/>
</dbReference>
<evidence type="ECO:0000256" key="1">
    <source>
        <dbReference type="ARBA" id="ARBA00004496"/>
    </source>
</evidence>
<reference evidence="8" key="1">
    <citation type="submission" date="2023-07" db="EMBL/GenBank/DDBJ databases">
        <title>Paracoccus sp. MBLB3053 whole genome sequence.</title>
        <authorList>
            <person name="Hwang C.Y."/>
            <person name="Cho E.-S."/>
            <person name="Seo M.-J."/>
        </authorList>
    </citation>
    <scope>NUCLEOTIDE SEQUENCE [LARGE SCALE GENOMIC DNA]</scope>
    <source>
        <strain evidence="8">MBLB3053</strain>
    </source>
</reference>
<protein>
    <submittedName>
        <fullName evidence="7">MarR family transcriptional regulator</fullName>
    </submittedName>
</protein>
<dbReference type="EMBL" id="JAVQLW010000001">
    <property type="protein sequence ID" value="MDS9466557.1"/>
    <property type="molecule type" value="Genomic_DNA"/>
</dbReference>
<evidence type="ECO:0000259" key="6">
    <source>
        <dbReference type="PROSITE" id="PS50995"/>
    </source>
</evidence>
<evidence type="ECO:0000313" key="8">
    <source>
        <dbReference type="Proteomes" id="UP001269144"/>
    </source>
</evidence>
<dbReference type="PROSITE" id="PS50995">
    <property type="entry name" value="HTH_MARR_2"/>
    <property type="match status" value="1"/>
</dbReference>
<organism evidence="7 8">
    <name type="scientific">Paracoccus aurantius</name>
    <dbReference type="NCBI Taxonomy" id="3073814"/>
    <lineage>
        <taxon>Bacteria</taxon>
        <taxon>Pseudomonadati</taxon>
        <taxon>Pseudomonadota</taxon>
        <taxon>Alphaproteobacteria</taxon>
        <taxon>Rhodobacterales</taxon>
        <taxon>Paracoccaceae</taxon>
        <taxon>Paracoccus</taxon>
    </lineage>
</organism>
<evidence type="ECO:0000313" key="7">
    <source>
        <dbReference type="EMBL" id="MDS9466557.1"/>
    </source>
</evidence>
<name>A0ABU2HNE1_9RHOB</name>
<dbReference type="InterPro" id="IPR000835">
    <property type="entry name" value="HTH_MarR-typ"/>
</dbReference>
<evidence type="ECO:0000256" key="3">
    <source>
        <dbReference type="ARBA" id="ARBA00023015"/>
    </source>
</evidence>
<dbReference type="PANTHER" id="PTHR33164">
    <property type="entry name" value="TRANSCRIPTIONAL REGULATOR, MARR FAMILY"/>
    <property type="match status" value="1"/>
</dbReference>
<dbReference type="InterPro" id="IPR036390">
    <property type="entry name" value="WH_DNA-bd_sf"/>
</dbReference>
<keyword evidence="8" id="KW-1185">Reference proteome</keyword>
<dbReference type="InterPro" id="IPR055166">
    <property type="entry name" value="Transc_reg_Sar_Rot_HTH"/>
</dbReference>